<dbReference type="NCBIfam" id="TIGR01528">
    <property type="entry name" value="NMN_trans_PnuC"/>
    <property type="match status" value="1"/>
</dbReference>
<feature type="transmembrane region" description="Helical" evidence="8">
    <location>
        <begin position="248"/>
        <end position="265"/>
    </location>
</feature>
<gene>
    <name evidence="9" type="ORF">HMPREF9386_1846</name>
</gene>
<organism evidence="9 10">
    <name type="scientific">Streptococcus sanguinis SK330</name>
    <dbReference type="NCBI Taxonomy" id="888813"/>
    <lineage>
        <taxon>Bacteria</taxon>
        <taxon>Bacillati</taxon>
        <taxon>Bacillota</taxon>
        <taxon>Bacilli</taxon>
        <taxon>Lactobacillales</taxon>
        <taxon>Streptococcaceae</taxon>
        <taxon>Streptococcus</taxon>
    </lineage>
</organism>
<keyword evidence="6 8" id="KW-1133">Transmembrane helix</keyword>
<protein>
    <submittedName>
        <fullName evidence="9">NMN family nicotinamide monnucleotide uptake permease</fullName>
    </submittedName>
</protein>
<evidence type="ECO:0000256" key="7">
    <source>
        <dbReference type="ARBA" id="ARBA00023136"/>
    </source>
</evidence>
<accession>F2C9K2</accession>
<feature type="transmembrane region" description="Helical" evidence="8">
    <location>
        <begin position="60"/>
        <end position="78"/>
    </location>
</feature>
<evidence type="ECO:0000256" key="3">
    <source>
        <dbReference type="ARBA" id="ARBA00022448"/>
    </source>
</evidence>
<dbReference type="GO" id="GO:0005886">
    <property type="term" value="C:plasma membrane"/>
    <property type="evidence" value="ECO:0007669"/>
    <property type="project" value="UniProtKB-SubCell"/>
</dbReference>
<comment type="caution">
    <text evidence="9">The sequence shown here is derived from an EMBL/GenBank/DDBJ whole genome shotgun (WGS) entry which is preliminary data.</text>
</comment>
<feature type="transmembrane region" description="Helical" evidence="8">
    <location>
        <begin position="108"/>
        <end position="128"/>
    </location>
</feature>
<feature type="transmembrane region" description="Helical" evidence="8">
    <location>
        <begin position="225"/>
        <end position="242"/>
    </location>
</feature>
<evidence type="ECO:0000256" key="6">
    <source>
        <dbReference type="ARBA" id="ARBA00022989"/>
    </source>
</evidence>
<keyword evidence="5 8" id="KW-0812">Transmembrane</keyword>
<reference evidence="9 10" key="1">
    <citation type="submission" date="2011-02" db="EMBL/GenBank/DDBJ databases">
        <authorList>
            <person name="Muzny D."/>
            <person name="Qin X."/>
            <person name="Deng J."/>
            <person name="Jiang H."/>
            <person name="Liu Y."/>
            <person name="Qu J."/>
            <person name="Song X.-Z."/>
            <person name="Zhang L."/>
            <person name="Thornton R."/>
            <person name="Coyle M."/>
            <person name="Francisco L."/>
            <person name="Jackson L."/>
            <person name="Javaid M."/>
            <person name="Korchina V."/>
            <person name="Kovar C."/>
            <person name="Mata R."/>
            <person name="Mathew T."/>
            <person name="Ngo R."/>
            <person name="Nguyen L."/>
            <person name="Nguyen N."/>
            <person name="Okwuonu G."/>
            <person name="Ongeri F."/>
            <person name="Pham C."/>
            <person name="Simmons D."/>
            <person name="Wilczek-Boney K."/>
            <person name="Hale W."/>
            <person name="Jakkamsetti A."/>
            <person name="Pham P."/>
            <person name="Ruth R."/>
            <person name="San Lucas F."/>
            <person name="Warren J."/>
            <person name="Zhang J."/>
            <person name="Zhao Z."/>
            <person name="Zhou C."/>
            <person name="Zhu D."/>
            <person name="Lee S."/>
            <person name="Bess C."/>
            <person name="Blankenburg K."/>
            <person name="Forbes L."/>
            <person name="Fu Q."/>
            <person name="Gubbala S."/>
            <person name="Hirani K."/>
            <person name="Jayaseelan J.C."/>
            <person name="Lara F."/>
            <person name="Munidasa M."/>
            <person name="Palculict T."/>
            <person name="Patil S."/>
            <person name="Pu L.-L."/>
            <person name="Saada N."/>
            <person name="Tang L."/>
            <person name="Weissenberger G."/>
            <person name="Zhu Y."/>
            <person name="Hemphill L."/>
            <person name="Shang Y."/>
            <person name="Youmans B."/>
            <person name="Ayvaz T."/>
            <person name="Ross M."/>
            <person name="Santibanez J."/>
            <person name="Aqrawi P."/>
            <person name="Gross S."/>
            <person name="Joshi V."/>
            <person name="Fowler G."/>
            <person name="Nazareth L."/>
            <person name="Reid J."/>
            <person name="Worley K."/>
            <person name="Petrosino J."/>
            <person name="Highlander S."/>
            <person name="Gibbs R."/>
        </authorList>
    </citation>
    <scope>NUCLEOTIDE SEQUENCE [LARGE SCALE GENOMIC DNA]</scope>
    <source>
        <strain evidence="9 10">SK330</strain>
    </source>
</reference>
<comment type="subcellular location">
    <subcellularLocation>
        <location evidence="1">Cell membrane</location>
        <topology evidence="1">Multi-pass membrane protein</topology>
    </subcellularLocation>
</comment>
<evidence type="ECO:0000256" key="5">
    <source>
        <dbReference type="ARBA" id="ARBA00022692"/>
    </source>
</evidence>
<dbReference type="PANTHER" id="PTHR36122:SF2">
    <property type="entry name" value="NICOTINAMIDE RIBOSIDE TRANSPORTER PNUC"/>
    <property type="match status" value="1"/>
</dbReference>
<comment type="similarity">
    <text evidence="2">Belongs to the nicotinamide ribonucleoside (NR) uptake permease (TC 4.B.1) family.</text>
</comment>
<feature type="transmembrane region" description="Helical" evidence="8">
    <location>
        <begin position="174"/>
        <end position="192"/>
    </location>
</feature>
<dbReference type="PATRIC" id="fig|888813.3.peg.1816"/>
<dbReference type="HOGENOM" id="CLU_076589_4_0_9"/>
<dbReference type="EMBL" id="AFBD01000007">
    <property type="protein sequence ID" value="EGF13372.1"/>
    <property type="molecule type" value="Genomic_DNA"/>
</dbReference>
<keyword evidence="3" id="KW-0813">Transport</keyword>
<dbReference type="GO" id="GO:0034257">
    <property type="term" value="F:nicotinamide riboside transmembrane transporter activity"/>
    <property type="evidence" value="ECO:0007669"/>
    <property type="project" value="InterPro"/>
</dbReference>
<evidence type="ECO:0000313" key="10">
    <source>
        <dbReference type="Proteomes" id="UP000005955"/>
    </source>
</evidence>
<feature type="transmembrane region" description="Helical" evidence="8">
    <location>
        <begin position="84"/>
        <end position="101"/>
    </location>
</feature>
<dbReference type="AlphaFoldDB" id="F2C9K2"/>
<evidence type="ECO:0000256" key="2">
    <source>
        <dbReference type="ARBA" id="ARBA00006669"/>
    </source>
</evidence>
<dbReference type="Proteomes" id="UP000005955">
    <property type="component" value="Unassembled WGS sequence"/>
</dbReference>
<evidence type="ECO:0000256" key="8">
    <source>
        <dbReference type="SAM" id="Phobius"/>
    </source>
</evidence>
<dbReference type="Pfam" id="PF04973">
    <property type="entry name" value="NMN_transporter"/>
    <property type="match status" value="1"/>
</dbReference>
<keyword evidence="7 8" id="KW-0472">Membrane</keyword>
<sequence length="271" mass="31110">MVVKKQKLSLAALSAGLKQKSQTFVQNFRNVCAAAKKQGFSGIAKLFWQDLFGGRSLAQWLYLIALSSLPFILEFTSGQEQHDWLGLFASWTGIVCVILVAEGRASNYLFGAVNSAIYLLLSFQASFYGEVLTTVYFFIMQPIGLYTWLSNRVNEQDKEEPSHFEAKKLDWRGWLKYLALTALIWIGMGFAYKSIHSHRPFRDSVTDATNGIGQLLMTGLYREQWLFWIATNLFSIYLWWGSNLHIQAMYWVYTLNSIVGWYQWTKAVKKA</sequence>
<evidence type="ECO:0000256" key="4">
    <source>
        <dbReference type="ARBA" id="ARBA00022475"/>
    </source>
</evidence>
<evidence type="ECO:0000313" key="9">
    <source>
        <dbReference type="EMBL" id="EGF13372.1"/>
    </source>
</evidence>
<name>F2C9K2_STRSA</name>
<keyword evidence="4" id="KW-1003">Cell membrane</keyword>
<dbReference type="RefSeq" id="WP_002916671.1">
    <property type="nucleotide sequence ID" value="NZ_GL878552.1"/>
</dbReference>
<dbReference type="InterPro" id="IPR006419">
    <property type="entry name" value="NMN_transpt_PnuC"/>
</dbReference>
<dbReference type="PANTHER" id="PTHR36122">
    <property type="entry name" value="NICOTINAMIDE RIBOSIDE TRANSPORTER PNUC"/>
    <property type="match status" value="1"/>
</dbReference>
<evidence type="ECO:0000256" key="1">
    <source>
        <dbReference type="ARBA" id="ARBA00004651"/>
    </source>
</evidence>
<proteinExistence type="inferred from homology"/>